<dbReference type="InterPro" id="IPR044068">
    <property type="entry name" value="CB"/>
</dbReference>
<keyword evidence="10" id="KW-1185">Reference proteome</keyword>
<sequence length="411" mass="45867">MARRKIEPGSHGEITFQNLPDGRVRGTLRYRRIDGGYGKIRVRANSTAAARRSLLSSVEEQKQAPLGRIDELTPDSSFLALAREFMDHVEFTGDQRDTTRHENRRLVEKKIAPHMGALAIREIKSSTVLRVYKAIHKETPSTARNVKALVSQICSYAVMNDLMVANPAREVKRVKQQPKPIYAPDPMELEELRGIIRDYQCRTDRMGPRPSDLLGDVVDLILATGARVGEAVGLKWEYVDMDSPKPTITIAGKVVDSKGQPKHWENYLKNESGWRRISIPPELLPMLRRRKLTSGGNEFVFHTSTGAPNGTQDVHRALQSVRAWADIGDELVPHALRKSAVTTVSNALGLEAAARFAGHKRSRVTEQYYAKRAIDAPDTSGVLGHLQGAPKQSAPVLKVDKERWGRREASL</sequence>
<dbReference type="GO" id="GO:0015074">
    <property type="term" value="P:DNA integration"/>
    <property type="evidence" value="ECO:0007669"/>
    <property type="project" value="UniProtKB-KW"/>
</dbReference>
<dbReference type="PANTHER" id="PTHR30629">
    <property type="entry name" value="PROPHAGE INTEGRASE"/>
    <property type="match status" value="1"/>
</dbReference>
<protein>
    <submittedName>
        <fullName evidence="9">Phage integrase family protein</fullName>
    </submittedName>
</protein>
<gene>
    <name evidence="9" type="ORF">SAMN05216219_1105</name>
</gene>
<dbReference type="InterPro" id="IPR050808">
    <property type="entry name" value="Phage_Integrase"/>
</dbReference>
<comment type="similarity">
    <text evidence="1">Belongs to the 'phage' integrase family.</text>
</comment>
<accession>A0A1I4ZV41</accession>
<dbReference type="RefSeq" id="WP_090709532.1">
    <property type="nucleotide sequence ID" value="NZ_FOVM01000002.1"/>
</dbReference>
<keyword evidence="2" id="KW-0229">DNA integration</keyword>
<dbReference type="Pfam" id="PF22022">
    <property type="entry name" value="Phage_int_M"/>
    <property type="match status" value="1"/>
</dbReference>
<feature type="compositionally biased region" description="Basic and acidic residues" evidence="6">
    <location>
        <begin position="398"/>
        <end position="411"/>
    </location>
</feature>
<dbReference type="AlphaFoldDB" id="A0A1I4ZV41"/>
<evidence type="ECO:0000256" key="1">
    <source>
        <dbReference type="ARBA" id="ARBA00008857"/>
    </source>
</evidence>
<dbReference type="Proteomes" id="UP000198867">
    <property type="component" value="Unassembled WGS sequence"/>
</dbReference>
<dbReference type="EMBL" id="FOVM01000002">
    <property type="protein sequence ID" value="SFN54146.1"/>
    <property type="molecule type" value="Genomic_DNA"/>
</dbReference>
<dbReference type="PROSITE" id="PS51898">
    <property type="entry name" value="TYR_RECOMBINASE"/>
    <property type="match status" value="1"/>
</dbReference>
<evidence type="ECO:0000256" key="6">
    <source>
        <dbReference type="SAM" id="MobiDB-lite"/>
    </source>
</evidence>
<dbReference type="Gene3D" id="1.10.150.130">
    <property type="match status" value="1"/>
</dbReference>
<feature type="region of interest" description="Disordered" evidence="6">
    <location>
        <begin position="381"/>
        <end position="411"/>
    </location>
</feature>
<dbReference type="InterPro" id="IPR053876">
    <property type="entry name" value="Phage_int_M"/>
</dbReference>
<dbReference type="STRING" id="995034.SAMN05216219_1105"/>
<organism evidence="9 10">
    <name type="scientific">Mycetocola miduiensis</name>
    <dbReference type="NCBI Taxonomy" id="995034"/>
    <lineage>
        <taxon>Bacteria</taxon>
        <taxon>Bacillati</taxon>
        <taxon>Actinomycetota</taxon>
        <taxon>Actinomycetes</taxon>
        <taxon>Micrococcales</taxon>
        <taxon>Microbacteriaceae</taxon>
        <taxon>Mycetocola</taxon>
    </lineage>
</organism>
<evidence type="ECO:0000256" key="2">
    <source>
        <dbReference type="ARBA" id="ARBA00022908"/>
    </source>
</evidence>
<evidence type="ECO:0000313" key="10">
    <source>
        <dbReference type="Proteomes" id="UP000198867"/>
    </source>
</evidence>
<dbReference type="InterPro" id="IPR002104">
    <property type="entry name" value="Integrase_catalytic"/>
</dbReference>
<dbReference type="OrthoDB" id="4326943at2"/>
<dbReference type="InterPro" id="IPR010998">
    <property type="entry name" value="Integrase_recombinase_N"/>
</dbReference>
<dbReference type="InterPro" id="IPR011010">
    <property type="entry name" value="DNA_brk_join_enz"/>
</dbReference>
<dbReference type="GO" id="GO:0006310">
    <property type="term" value="P:DNA recombination"/>
    <property type="evidence" value="ECO:0007669"/>
    <property type="project" value="UniProtKB-KW"/>
</dbReference>
<keyword evidence="3 5" id="KW-0238">DNA-binding</keyword>
<evidence type="ECO:0000256" key="4">
    <source>
        <dbReference type="ARBA" id="ARBA00023172"/>
    </source>
</evidence>
<dbReference type="Gene3D" id="1.10.443.10">
    <property type="entry name" value="Intergrase catalytic core"/>
    <property type="match status" value="1"/>
</dbReference>
<evidence type="ECO:0000256" key="5">
    <source>
        <dbReference type="PROSITE-ProRule" id="PRU01248"/>
    </source>
</evidence>
<dbReference type="InterPro" id="IPR013762">
    <property type="entry name" value="Integrase-like_cat_sf"/>
</dbReference>
<dbReference type="PROSITE" id="PS51900">
    <property type="entry name" value="CB"/>
    <property type="match status" value="1"/>
</dbReference>
<feature type="domain" description="Core-binding (CB)" evidence="8">
    <location>
        <begin position="76"/>
        <end position="158"/>
    </location>
</feature>
<evidence type="ECO:0000259" key="7">
    <source>
        <dbReference type="PROSITE" id="PS51898"/>
    </source>
</evidence>
<evidence type="ECO:0000313" key="9">
    <source>
        <dbReference type="EMBL" id="SFN54146.1"/>
    </source>
</evidence>
<dbReference type="SUPFAM" id="SSF56349">
    <property type="entry name" value="DNA breaking-rejoining enzymes"/>
    <property type="match status" value="1"/>
</dbReference>
<dbReference type="Pfam" id="PF00589">
    <property type="entry name" value="Phage_integrase"/>
    <property type="match status" value="1"/>
</dbReference>
<feature type="domain" description="Tyr recombinase" evidence="7">
    <location>
        <begin position="176"/>
        <end position="384"/>
    </location>
</feature>
<name>A0A1I4ZV41_9MICO</name>
<reference evidence="10" key="1">
    <citation type="submission" date="2016-10" db="EMBL/GenBank/DDBJ databases">
        <authorList>
            <person name="Varghese N."/>
            <person name="Submissions S."/>
        </authorList>
    </citation>
    <scope>NUCLEOTIDE SEQUENCE [LARGE SCALE GENOMIC DNA]</scope>
    <source>
        <strain evidence="10">CGMCC 1.11101</strain>
    </source>
</reference>
<evidence type="ECO:0000256" key="3">
    <source>
        <dbReference type="ARBA" id="ARBA00023125"/>
    </source>
</evidence>
<proteinExistence type="inferred from homology"/>
<dbReference type="GO" id="GO:0003677">
    <property type="term" value="F:DNA binding"/>
    <property type="evidence" value="ECO:0007669"/>
    <property type="project" value="UniProtKB-UniRule"/>
</dbReference>
<dbReference type="PANTHER" id="PTHR30629:SF2">
    <property type="entry name" value="PROPHAGE INTEGRASE INTS-RELATED"/>
    <property type="match status" value="1"/>
</dbReference>
<evidence type="ECO:0000259" key="8">
    <source>
        <dbReference type="PROSITE" id="PS51900"/>
    </source>
</evidence>
<keyword evidence="4" id="KW-0233">DNA recombination</keyword>